<dbReference type="HOGENOM" id="CLU_2878590_0_0_7"/>
<dbReference type="Proteomes" id="UP000002194">
    <property type="component" value="Chromosome"/>
</dbReference>
<dbReference type="EnsemblBacteria" id="AAS95911">
    <property type="protein sequence ID" value="AAS95911"/>
    <property type="gene ID" value="DVU_1433"/>
</dbReference>
<proteinExistence type="predicted"/>
<accession>Q72C51</accession>
<evidence type="ECO:0000256" key="1">
    <source>
        <dbReference type="SAM" id="MobiDB-lite"/>
    </source>
</evidence>
<organism evidence="2 3">
    <name type="scientific">Nitratidesulfovibrio vulgaris (strain ATCC 29579 / DSM 644 / CCUG 34227 / NCIMB 8303 / VKM B-1760 / Hildenborough)</name>
    <name type="common">Desulfovibrio vulgaris</name>
    <dbReference type="NCBI Taxonomy" id="882"/>
    <lineage>
        <taxon>Bacteria</taxon>
        <taxon>Pseudomonadati</taxon>
        <taxon>Thermodesulfobacteriota</taxon>
        <taxon>Desulfovibrionia</taxon>
        <taxon>Desulfovibrionales</taxon>
        <taxon>Desulfovibrionaceae</taxon>
        <taxon>Nitratidesulfovibrio</taxon>
    </lineage>
</organism>
<dbReference type="KEGG" id="dvu:DVU_1433"/>
<sequence length="63" mass="6424">MSVLQVVAVGTKRVASGHPGQKANPVSGGLRHQRRQRHRVGAGIGATGGSLSVSGAAGRQIWL</sequence>
<dbReference type="PaxDb" id="882-DVU_1433"/>
<protein>
    <submittedName>
        <fullName evidence="2">Uncharacterized protein</fullName>
    </submittedName>
</protein>
<gene>
    <name evidence="2" type="ordered locus">DVU_1433</name>
</gene>
<name>Q72C51_NITV2</name>
<feature type="region of interest" description="Disordered" evidence="1">
    <location>
        <begin position="12"/>
        <end position="33"/>
    </location>
</feature>
<reference evidence="2 3" key="1">
    <citation type="journal article" date="2004" name="Nat. Biotechnol.">
        <title>The genome sequence of the anaerobic, sulfate-reducing bacterium Desulfovibrio vulgaris Hildenborough.</title>
        <authorList>
            <person name="Heidelberg J.F."/>
            <person name="Seshadri R."/>
            <person name="Haveman S.A."/>
            <person name="Hemme C.L."/>
            <person name="Paulsen I.T."/>
            <person name="Kolonay J.F."/>
            <person name="Eisen J.A."/>
            <person name="Ward N."/>
            <person name="Methe B."/>
            <person name="Brinkac L.M."/>
            <person name="Daugherty S.C."/>
            <person name="Deboy R.T."/>
            <person name="Dodson R.J."/>
            <person name="Durkin A.S."/>
            <person name="Madupu R."/>
            <person name="Nelson W.C."/>
            <person name="Sullivan S.A."/>
            <person name="Fouts D."/>
            <person name="Haft D.H."/>
            <person name="Selengut J."/>
            <person name="Peterson J.D."/>
            <person name="Davidsen T.M."/>
            <person name="Zafar N."/>
            <person name="Zhou L."/>
            <person name="Radune D."/>
            <person name="Dimitrov G."/>
            <person name="Hance M."/>
            <person name="Tran K."/>
            <person name="Khouri H."/>
            <person name="Gill J."/>
            <person name="Utterback T.R."/>
            <person name="Feldblyum T.V."/>
            <person name="Wall J.D."/>
            <person name="Voordouw G."/>
            <person name="Fraser C.M."/>
        </authorList>
    </citation>
    <scope>NUCLEOTIDE SEQUENCE [LARGE SCALE GENOMIC DNA]</scope>
    <source>
        <strain evidence="3">ATCC 29579 / DSM 644 / NCIMB 8303 / VKM B-1760 / Hildenborough</strain>
    </source>
</reference>
<keyword evidence="3" id="KW-1185">Reference proteome</keyword>
<evidence type="ECO:0000313" key="2">
    <source>
        <dbReference type="EMBL" id="AAS95911.1"/>
    </source>
</evidence>
<dbReference type="EMBL" id="AE017285">
    <property type="protein sequence ID" value="AAS95911.1"/>
    <property type="molecule type" value="Genomic_DNA"/>
</dbReference>
<evidence type="ECO:0000313" key="3">
    <source>
        <dbReference type="Proteomes" id="UP000002194"/>
    </source>
</evidence>
<dbReference type="AlphaFoldDB" id="Q72C51"/>